<keyword evidence="3" id="KW-1185">Reference proteome</keyword>
<evidence type="ECO:0000313" key="2">
    <source>
        <dbReference type="EMBL" id="KAE9619253.1"/>
    </source>
</evidence>
<dbReference type="Pfam" id="PF00646">
    <property type="entry name" value="F-box"/>
    <property type="match status" value="1"/>
</dbReference>
<dbReference type="InterPro" id="IPR050796">
    <property type="entry name" value="SCF_F-box_component"/>
</dbReference>
<dbReference type="PROSITE" id="PS50181">
    <property type="entry name" value="FBOX"/>
    <property type="match status" value="1"/>
</dbReference>
<feature type="domain" description="F-box" evidence="1">
    <location>
        <begin position="1"/>
        <end position="46"/>
    </location>
</feature>
<dbReference type="SUPFAM" id="SSF81383">
    <property type="entry name" value="F-box domain"/>
    <property type="match status" value="1"/>
</dbReference>
<gene>
    <name evidence="2" type="ORF">Lalb_Chr02g0151161</name>
</gene>
<comment type="caution">
    <text evidence="2">The sequence shown here is derived from an EMBL/GenBank/DDBJ whole genome shotgun (WGS) entry which is preliminary data.</text>
</comment>
<dbReference type="PANTHER" id="PTHR31672">
    <property type="entry name" value="BNACNNG10540D PROTEIN"/>
    <property type="match status" value="1"/>
</dbReference>
<evidence type="ECO:0000313" key="3">
    <source>
        <dbReference type="Proteomes" id="UP000447434"/>
    </source>
</evidence>
<reference evidence="3" key="1">
    <citation type="journal article" date="2020" name="Nat. Commun.">
        <title>Genome sequence of the cluster root forming white lupin.</title>
        <authorList>
            <person name="Hufnagel B."/>
            <person name="Marques A."/>
            <person name="Soriano A."/>
            <person name="Marques L."/>
            <person name="Divol F."/>
            <person name="Doumas P."/>
            <person name="Sallet E."/>
            <person name="Mancinotti D."/>
            <person name="Carrere S."/>
            <person name="Marande W."/>
            <person name="Arribat S."/>
            <person name="Keller J."/>
            <person name="Huneau C."/>
            <person name="Blein T."/>
            <person name="Aime D."/>
            <person name="Laguerre M."/>
            <person name="Taylor J."/>
            <person name="Schubert V."/>
            <person name="Nelson M."/>
            <person name="Geu-Flores F."/>
            <person name="Crespi M."/>
            <person name="Gallardo-Guerrero K."/>
            <person name="Delaux P.-M."/>
            <person name="Salse J."/>
            <person name="Berges H."/>
            <person name="Guyot R."/>
            <person name="Gouzy J."/>
            <person name="Peret B."/>
        </authorList>
    </citation>
    <scope>NUCLEOTIDE SEQUENCE [LARGE SCALE GENOMIC DNA]</scope>
    <source>
        <strain evidence="3">cv. Amiga</strain>
    </source>
</reference>
<dbReference type="InterPro" id="IPR006527">
    <property type="entry name" value="F-box-assoc_dom_typ1"/>
</dbReference>
<dbReference type="SMART" id="SM00256">
    <property type="entry name" value="FBOX"/>
    <property type="match status" value="1"/>
</dbReference>
<name>A0A6A4R0K4_LUPAL</name>
<dbReference type="Pfam" id="PF07734">
    <property type="entry name" value="FBA_1"/>
    <property type="match status" value="1"/>
</dbReference>
<proteinExistence type="predicted"/>
<sequence length="403" mass="45021">MSDHFPQEILISILQRLSPKSLVKFTSVSKSWYSLITHPSFIFNHFHYSLTNNPSFLLIQFCNELSHPNPSLAPVLYSLRRDNHPFLLDSASTLFLPSGFNREFSVMGICNGVICITSGSQCLTLIICNPCVRRYVTLPKPRDYCSLYNASVGFGFDSKNNDYKVVRICSMLDDDRFELCAPEVEVYSLATGFWRNSSNLPPVCSLCYVGSYAPHGFINGVIHWGAKRRTGSYNDNGWYHFVLSFDFENEMFGEVLLPQSLATVSSDSVTVIGGGGKCLTVYHVSAGSPCSCNIWMMKEYGVVESWNKVFSFDLRGFNLEAPSLGITVTGVTAPPATLCIRNSGEVLLLMDEAGRGCLYSLDIEGKRFIDLQIGGEGYTWYLYSGYYRESLVFLNKANGMVAY</sequence>
<dbReference type="EMBL" id="WOCE01000002">
    <property type="protein sequence ID" value="KAE9619253.1"/>
    <property type="molecule type" value="Genomic_DNA"/>
</dbReference>
<accession>A0A6A4R0K4</accession>
<dbReference type="InterPro" id="IPR001810">
    <property type="entry name" value="F-box_dom"/>
</dbReference>
<evidence type="ECO:0000259" key="1">
    <source>
        <dbReference type="PROSITE" id="PS50181"/>
    </source>
</evidence>
<dbReference type="InterPro" id="IPR017451">
    <property type="entry name" value="F-box-assoc_interact_dom"/>
</dbReference>
<dbReference type="CDD" id="cd22157">
    <property type="entry name" value="F-box_AtFBW1-like"/>
    <property type="match status" value="1"/>
</dbReference>
<dbReference type="Proteomes" id="UP000447434">
    <property type="component" value="Chromosome 2"/>
</dbReference>
<dbReference type="PANTHER" id="PTHR31672:SF13">
    <property type="entry name" value="F-BOX PROTEIN CPR30-LIKE"/>
    <property type="match status" value="1"/>
</dbReference>
<dbReference type="OrthoDB" id="5314306at2759"/>
<dbReference type="NCBIfam" id="TIGR01640">
    <property type="entry name" value="F_box_assoc_1"/>
    <property type="match status" value="1"/>
</dbReference>
<dbReference type="Gene3D" id="1.20.1280.50">
    <property type="match status" value="1"/>
</dbReference>
<dbReference type="InterPro" id="IPR036047">
    <property type="entry name" value="F-box-like_dom_sf"/>
</dbReference>
<organism evidence="2 3">
    <name type="scientific">Lupinus albus</name>
    <name type="common">White lupine</name>
    <name type="synonym">Lupinus termis</name>
    <dbReference type="NCBI Taxonomy" id="3870"/>
    <lineage>
        <taxon>Eukaryota</taxon>
        <taxon>Viridiplantae</taxon>
        <taxon>Streptophyta</taxon>
        <taxon>Embryophyta</taxon>
        <taxon>Tracheophyta</taxon>
        <taxon>Spermatophyta</taxon>
        <taxon>Magnoliopsida</taxon>
        <taxon>eudicotyledons</taxon>
        <taxon>Gunneridae</taxon>
        <taxon>Pentapetalae</taxon>
        <taxon>rosids</taxon>
        <taxon>fabids</taxon>
        <taxon>Fabales</taxon>
        <taxon>Fabaceae</taxon>
        <taxon>Papilionoideae</taxon>
        <taxon>50 kb inversion clade</taxon>
        <taxon>genistoids sensu lato</taxon>
        <taxon>core genistoids</taxon>
        <taxon>Genisteae</taxon>
        <taxon>Lupinus</taxon>
    </lineage>
</organism>
<dbReference type="AlphaFoldDB" id="A0A6A4R0K4"/>
<protein>
    <submittedName>
        <fullName evidence="2">Putative F-box domain-containing protein</fullName>
    </submittedName>
</protein>